<dbReference type="EMBL" id="FUYN01000010">
    <property type="protein sequence ID" value="SKB72110.1"/>
    <property type="molecule type" value="Genomic_DNA"/>
</dbReference>
<dbReference type="EC" id="4.2.3.5" evidence="3 11"/>
<gene>
    <name evidence="11" type="primary">aroC</name>
    <name evidence="12" type="ORF">SAMN02745120_0034</name>
</gene>
<evidence type="ECO:0000256" key="10">
    <source>
        <dbReference type="ARBA" id="ARBA00023239"/>
    </source>
</evidence>
<dbReference type="InterPro" id="IPR000453">
    <property type="entry name" value="Chorismate_synth"/>
</dbReference>
<dbReference type="SUPFAM" id="SSF103263">
    <property type="entry name" value="Chorismate synthase, AroC"/>
    <property type="match status" value="1"/>
</dbReference>
<keyword evidence="6 11" id="KW-0288">FMN</keyword>
<accession>A0A1T5DKQ3</accession>
<dbReference type="InterPro" id="IPR035904">
    <property type="entry name" value="Chorismate_synth_AroC_sf"/>
</dbReference>
<dbReference type="PIRSF" id="PIRSF001456">
    <property type="entry name" value="Chorismate_synth"/>
    <property type="match status" value="1"/>
</dbReference>
<comment type="subunit">
    <text evidence="11">Homotetramer.</text>
</comment>
<comment type="cofactor">
    <cofactor evidence="11">
        <name>FMNH2</name>
        <dbReference type="ChEBI" id="CHEBI:57618"/>
    </cofactor>
    <text evidence="11">Reduced FMN (FMNH(2)).</text>
</comment>
<dbReference type="CDD" id="cd07304">
    <property type="entry name" value="Chorismate_synthase"/>
    <property type="match status" value="1"/>
</dbReference>
<feature type="binding site" evidence="11">
    <location>
        <position position="47"/>
    </location>
    <ligand>
        <name>NADP(+)</name>
        <dbReference type="ChEBI" id="CHEBI:58349"/>
    </ligand>
</feature>
<feature type="binding site" evidence="11">
    <location>
        <position position="331"/>
    </location>
    <ligand>
        <name>FMN</name>
        <dbReference type="ChEBI" id="CHEBI:58210"/>
    </ligand>
</feature>
<keyword evidence="10 11" id="KW-0456">Lyase</keyword>
<reference evidence="13" key="1">
    <citation type="submission" date="2017-02" db="EMBL/GenBank/DDBJ databases">
        <authorList>
            <person name="Varghese N."/>
            <person name="Submissions S."/>
        </authorList>
    </citation>
    <scope>NUCLEOTIDE SEQUENCE [LARGE SCALE GENOMIC DNA]</scope>
    <source>
        <strain evidence="13">ATCC 35199</strain>
    </source>
</reference>
<keyword evidence="4 11" id="KW-0028">Amino-acid biosynthesis</keyword>
<sequence length="370" mass="40047">MSTTLGTKLKLTIFGESHGVAIGGVIDGILPGVKLDMNYIEAVMKRRMPGQNDMSTPRKEADKAEILSGVFNGITTGAPIAFEIRNSNQHSSDYEKTKNLMRPGHADYTGYMKYKGYSDYRGGGHFSGRLTAVLTFAGAIASYILEGANIFTTAHVLSIGEVVDENLNSMTGSAQLRDKLKQMELPVISEEKEILMRNLIQDAKANHDSIGGVVECAITGVPAGIGSPFFDSVESRLSHMLFSIPAVKGIEFGDGFEMSKARASMVNDEMSITDGEVTHKSNHNGGILGGITNAMPIIFKTAIKPTPSIAMSQNTIDINNSSDAIIEIKGRHDPCIVPRVVPVIESVSAFVILDMMLDENPEYIKSRWSL</sequence>
<evidence type="ECO:0000256" key="6">
    <source>
        <dbReference type="ARBA" id="ARBA00022643"/>
    </source>
</evidence>
<dbReference type="PANTHER" id="PTHR21085:SF0">
    <property type="entry name" value="CHORISMATE SYNTHASE"/>
    <property type="match status" value="1"/>
</dbReference>
<dbReference type="OrthoDB" id="9771806at2"/>
<evidence type="ECO:0000313" key="12">
    <source>
        <dbReference type="EMBL" id="SKB72110.1"/>
    </source>
</evidence>
<keyword evidence="8 11" id="KW-0521">NADP</keyword>
<evidence type="ECO:0000256" key="3">
    <source>
        <dbReference type="ARBA" id="ARBA00013036"/>
    </source>
</evidence>
<evidence type="ECO:0000256" key="2">
    <source>
        <dbReference type="ARBA" id="ARBA00008014"/>
    </source>
</evidence>
<feature type="binding site" evidence="11">
    <location>
        <begin position="125"/>
        <end position="127"/>
    </location>
    <ligand>
        <name>FMN</name>
        <dbReference type="ChEBI" id="CHEBI:58210"/>
    </ligand>
</feature>
<dbReference type="Proteomes" id="UP000243406">
    <property type="component" value="Unassembled WGS sequence"/>
</dbReference>
<keyword evidence="9 11" id="KW-0057">Aromatic amino acid biosynthesis</keyword>
<comment type="caution">
    <text evidence="11">Lacks conserved residue(s) required for the propagation of feature annotation.</text>
</comment>
<dbReference type="GO" id="GO:0004107">
    <property type="term" value="F:chorismate synthase activity"/>
    <property type="evidence" value="ECO:0007669"/>
    <property type="project" value="UniProtKB-UniRule"/>
</dbReference>
<name>A0A1T5DKQ3_9FIRM</name>
<dbReference type="GO" id="GO:0005829">
    <property type="term" value="C:cytosol"/>
    <property type="evidence" value="ECO:0007669"/>
    <property type="project" value="TreeGrafter"/>
</dbReference>
<dbReference type="PROSITE" id="PS00789">
    <property type="entry name" value="CHORISMATE_SYNTHASE_3"/>
    <property type="match status" value="1"/>
</dbReference>
<comment type="pathway">
    <text evidence="1 11">Metabolic intermediate biosynthesis; chorismate biosynthesis; chorismate from D-erythrose 4-phosphate and phosphoenolpyruvate: step 7/7.</text>
</comment>
<keyword evidence="5 11" id="KW-0285">Flavoprotein</keyword>
<dbReference type="NCBIfam" id="NF003793">
    <property type="entry name" value="PRK05382.1"/>
    <property type="match status" value="1"/>
</dbReference>
<organism evidence="12 13">
    <name type="scientific">Acetoanaerobium noterae</name>
    <dbReference type="NCBI Taxonomy" id="745369"/>
    <lineage>
        <taxon>Bacteria</taxon>
        <taxon>Bacillati</taxon>
        <taxon>Bacillota</taxon>
        <taxon>Clostridia</taxon>
        <taxon>Peptostreptococcales</taxon>
        <taxon>Filifactoraceae</taxon>
        <taxon>Acetoanaerobium</taxon>
    </lineage>
</organism>
<evidence type="ECO:0000256" key="9">
    <source>
        <dbReference type="ARBA" id="ARBA00023141"/>
    </source>
</evidence>
<dbReference type="AlphaFoldDB" id="A0A1T5DKQ3"/>
<dbReference type="GO" id="GO:0010181">
    <property type="term" value="F:FMN binding"/>
    <property type="evidence" value="ECO:0007669"/>
    <property type="project" value="TreeGrafter"/>
</dbReference>
<feature type="binding site" evidence="11">
    <location>
        <position position="289"/>
    </location>
    <ligand>
        <name>FMN</name>
        <dbReference type="ChEBI" id="CHEBI:58210"/>
    </ligand>
</feature>
<comment type="function">
    <text evidence="11">Catalyzes the anti-1,4-elimination of the C-3 phosphate and the C-6 proR hydrogen from 5-enolpyruvylshikimate-3-phosphate (EPSP) to yield chorismate, which is the branch point compound that serves as the starting substrate for the three terminal pathways of aromatic amino acid biosynthesis. This reaction introduces a second double bond into the aromatic ring system.</text>
</comment>
<proteinExistence type="inferred from homology"/>
<dbReference type="NCBIfam" id="TIGR00033">
    <property type="entry name" value="aroC"/>
    <property type="match status" value="1"/>
</dbReference>
<dbReference type="PROSITE" id="PS00788">
    <property type="entry name" value="CHORISMATE_SYNTHASE_2"/>
    <property type="match status" value="1"/>
</dbReference>
<evidence type="ECO:0000256" key="5">
    <source>
        <dbReference type="ARBA" id="ARBA00022630"/>
    </source>
</evidence>
<evidence type="ECO:0000256" key="7">
    <source>
        <dbReference type="ARBA" id="ARBA00022827"/>
    </source>
</evidence>
<evidence type="ECO:0000256" key="4">
    <source>
        <dbReference type="ARBA" id="ARBA00022605"/>
    </source>
</evidence>
<evidence type="ECO:0000313" key="13">
    <source>
        <dbReference type="Proteomes" id="UP000243406"/>
    </source>
</evidence>
<dbReference type="Pfam" id="PF01264">
    <property type="entry name" value="Chorismate_synt"/>
    <property type="match status" value="1"/>
</dbReference>
<dbReference type="GO" id="GO:0009423">
    <property type="term" value="P:chorismate biosynthetic process"/>
    <property type="evidence" value="ECO:0007669"/>
    <property type="project" value="UniProtKB-UniRule"/>
</dbReference>
<protein>
    <recommendedName>
        <fullName evidence="3 11">Chorismate synthase</fullName>
        <shortName evidence="11">CS</shortName>
        <ecNumber evidence="3 11">4.2.3.5</ecNumber>
    </recommendedName>
    <alternativeName>
        <fullName evidence="11">5-enolpyruvylshikimate-3-phosphate phospholyase</fullName>
    </alternativeName>
</protein>
<comment type="catalytic activity">
    <reaction evidence="11">
        <text>5-O-(1-carboxyvinyl)-3-phosphoshikimate = chorismate + phosphate</text>
        <dbReference type="Rhea" id="RHEA:21020"/>
        <dbReference type="ChEBI" id="CHEBI:29748"/>
        <dbReference type="ChEBI" id="CHEBI:43474"/>
        <dbReference type="ChEBI" id="CHEBI:57701"/>
        <dbReference type="EC" id="4.2.3.5"/>
    </reaction>
</comment>
<evidence type="ECO:0000256" key="1">
    <source>
        <dbReference type="ARBA" id="ARBA00005044"/>
    </source>
</evidence>
<dbReference type="GO" id="GO:0009073">
    <property type="term" value="P:aromatic amino acid family biosynthetic process"/>
    <property type="evidence" value="ECO:0007669"/>
    <property type="project" value="UniProtKB-KW"/>
</dbReference>
<keyword evidence="13" id="KW-1185">Reference proteome</keyword>
<evidence type="ECO:0000256" key="8">
    <source>
        <dbReference type="ARBA" id="ARBA00022857"/>
    </source>
</evidence>
<dbReference type="PANTHER" id="PTHR21085">
    <property type="entry name" value="CHORISMATE SYNTHASE"/>
    <property type="match status" value="1"/>
</dbReference>
<dbReference type="InterPro" id="IPR020541">
    <property type="entry name" value="Chorismate_synthase_CS"/>
</dbReference>
<evidence type="ECO:0000256" key="11">
    <source>
        <dbReference type="HAMAP-Rule" id="MF_00300"/>
    </source>
</evidence>
<dbReference type="Gene3D" id="3.60.150.10">
    <property type="entry name" value="Chorismate synthase AroC"/>
    <property type="match status" value="1"/>
</dbReference>
<dbReference type="HAMAP" id="MF_00300">
    <property type="entry name" value="Chorismate_synth"/>
    <property type="match status" value="1"/>
</dbReference>
<comment type="similarity">
    <text evidence="2 11">Belongs to the chorismate synthase family.</text>
</comment>
<dbReference type="UniPathway" id="UPA00053">
    <property type="reaction ID" value="UER00090"/>
</dbReference>
<feature type="binding site" evidence="11">
    <location>
        <begin position="304"/>
        <end position="308"/>
    </location>
    <ligand>
        <name>FMN</name>
        <dbReference type="ChEBI" id="CHEBI:58210"/>
    </ligand>
</feature>
<keyword evidence="7 11" id="KW-0274">FAD</keyword>
<dbReference type="GO" id="GO:0008652">
    <property type="term" value="P:amino acid biosynthetic process"/>
    <property type="evidence" value="ECO:0007669"/>
    <property type="project" value="UniProtKB-KW"/>
</dbReference>
<dbReference type="RefSeq" id="WP_079590712.1">
    <property type="nucleotide sequence ID" value="NZ_FUYN01000010.1"/>
</dbReference>